<protein>
    <recommendedName>
        <fullName evidence="5">Probable ATP-binding protein YbiT</fullName>
    </recommendedName>
</protein>
<keyword evidence="9" id="KW-1185">Reference proteome</keyword>
<dbReference type="KEGG" id="sphe:GFH32_07955"/>
<dbReference type="Pfam" id="PF12848">
    <property type="entry name" value="ABC_tran_Xtn"/>
    <property type="match status" value="1"/>
</dbReference>
<dbReference type="Gene3D" id="3.40.50.300">
    <property type="entry name" value="P-loop containing nucleotide triphosphate hydrolases"/>
    <property type="match status" value="2"/>
</dbReference>
<comment type="similarity">
    <text evidence="4">Belongs to the ABC transporter superfamily. ABCF family. YbiT subfamily.</text>
</comment>
<dbReference type="InterPro" id="IPR003593">
    <property type="entry name" value="AAA+_ATPase"/>
</dbReference>
<dbReference type="RefSeq" id="WP_153510940.1">
    <property type="nucleotide sequence ID" value="NZ_CP045652.1"/>
</dbReference>
<keyword evidence="2" id="KW-0547">Nucleotide-binding</keyword>
<dbReference type="Pfam" id="PF00005">
    <property type="entry name" value="ABC_tran"/>
    <property type="match status" value="2"/>
</dbReference>
<name>A0A5Q0QFC6_9SPHI</name>
<dbReference type="PANTHER" id="PTHR42855">
    <property type="entry name" value="ABC TRANSPORTER ATP-BINDING SUBUNIT"/>
    <property type="match status" value="1"/>
</dbReference>
<evidence type="ECO:0000256" key="4">
    <source>
        <dbReference type="ARBA" id="ARBA00061551"/>
    </source>
</evidence>
<dbReference type="InterPro" id="IPR027417">
    <property type="entry name" value="P-loop_NTPase"/>
</dbReference>
<dbReference type="InterPro" id="IPR017871">
    <property type="entry name" value="ABC_transporter-like_CS"/>
</dbReference>
<dbReference type="FunFam" id="3.40.50.300:FF:000011">
    <property type="entry name" value="Putative ABC transporter ATP-binding component"/>
    <property type="match status" value="1"/>
</dbReference>
<dbReference type="PANTHER" id="PTHR42855:SF2">
    <property type="entry name" value="DRUG RESISTANCE ABC TRANSPORTER,ATP-BINDING PROTEIN"/>
    <property type="match status" value="1"/>
</dbReference>
<feature type="domain" description="ABC transporter" evidence="7">
    <location>
        <begin position="323"/>
        <end position="537"/>
    </location>
</feature>
<evidence type="ECO:0000256" key="6">
    <source>
        <dbReference type="SAM" id="Coils"/>
    </source>
</evidence>
<dbReference type="InterPro" id="IPR051309">
    <property type="entry name" value="ABCF_ATPase"/>
</dbReference>
<dbReference type="Proteomes" id="UP000326921">
    <property type="component" value="Chromosome"/>
</dbReference>
<reference evidence="8 9" key="1">
    <citation type="submission" date="2019-10" db="EMBL/GenBank/DDBJ databases">
        <authorList>
            <person name="Dong K."/>
        </authorList>
    </citation>
    <scope>NUCLEOTIDE SEQUENCE [LARGE SCALE GENOMIC DNA]</scope>
    <source>
        <strain evidence="9">dk4302</strain>
    </source>
</reference>
<keyword evidence="6" id="KW-0175">Coiled coil</keyword>
<dbReference type="GO" id="GO:0005524">
    <property type="term" value="F:ATP binding"/>
    <property type="evidence" value="ECO:0007669"/>
    <property type="project" value="UniProtKB-KW"/>
</dbReference>
<dbReference type="AlphaFoldDB" id="A0A5Q0QFC6"/>
<keyword evidence="1" id="KW-0677">Repeat</keyword>
<dbReference type="SMART" id="SM00382">
    <property type="entry name" value="AAA"/>
    <property type="match status" value="2"/>
</dbReference>
<gene>
    <name evidence="8" type="ORF">GFH32_07955</name>
</gene>
<feature type="coiled-coil region" evidence="6">
    <location>
        <begin position="557"/>
        <end position="638"/>
    </location>
</feature>
<evidence type="ECO:0000313" key="8">
    <source>
        <dbReference type="EMBL" id="QGA26262.1"/>
    </source>
</evidence>
<organism evidence="8 9">
    <name type="scientific">Sphingobacterium zhuxiongii</name>
    <dbReference type="NCBI Taxonomy" id="2662364"/>
    <lineage>
        <taxon>Bacteria</taxon>
        <taxon>Pseudomonadati</taxon>
        <taxon>Bacteroidota</taxon>
        <taxon>Sphingobacteriia</taxon>
        <taxon>Sphingobacteriales</taxon>
        <taxon>Sphingobacteriaceae</taxon>
        <taxon>Sphingobacterium</taxon>
    </lineage>
</organism>
<dbReference type="GO" id="GO:0016887">
    <property type="term" value="F:ATP hydrolysis activity"/>
    <property type="evidence" value="ECO:0007669"/>
    <property type="project" value="InterPro"/>
</dbReference>
<evidence type="ECO:0000256" key="2">
    <source>
        <dbReference type="ARBA" id="ARBA00022741"/>
    </source>
</evidence>
<evidence type="ECO:0000256" key="1">
    <source>
        <dbReference type="ARBA" id="ARBA00022737"/>
    </source>
</evidence>
<dbReference type="SUPFAM" id="SSF52540">
    <property type="entry name" value="P-loop containing nucleoside triphosphate hydrolases"/>
    <property type="match status" value="2"/>
</dbReference>
<evidence type="ECO:0000256" key="3">
    <source>
        <dbReference type="ARBA" id="ARBA00022840"/>
    </source>
</evidence>
<dbReference type="InterPro" id="IPR003439">
    <property type="entry name" value="ABC_transporter-like_ATP-bd"/>
</dbReference>
<sequence length="639" mass="72725">MISINNLTFEIGARALYDEANWHIKPGDKVGLIGANGTGKSTLLKIIVGEYSPTAGTVSMAKDLKIGYLNQDLLSYHSEKSILHVAMEAFERQNQLHSEIEVLLKKLETDYSDDILNKLSDKQMEFEALDGYSIEFRAHEILAGLGFSEDEQQRPLATFSGGWRMRVMLARILLQTPDILLLDEPTNHLDLPSIKWLENYLQAFEGAIVIVSHDRYFLDRIINKTVESRKGKLTLYAGNYSFYLEEKSLREEIQGNQFKNQQAKIKQEEKLIERFRSKASKAKMVQSRIKALDRMEKVDDIDDDNPEVNFSFKFSKPSGRHVVTLEQISKSYPNLEILDRTDALIEKGDKIALIGANGKGKSTLLRIVADADSEFSGTSTKGHNVSQTFFAQHQLEALHLENSLIQELINFAPKQTETELRSILGCFLFTGDDVFKKIKVLSGGEKSRVALAKALTADANFLVLDEPTNHLDMASVNILIQALQQYEGTFIVVSHDRYFLDNIANKIWYIEDKKVKEYPGTYQEFEEWNAKRTVKSSDKPAKKVKEEQPKPVKVVANDDVQKTLQKKNKELSSLEQKIASQELIVKQLETELAKEEIYSDAVKLQEHTRNYNSEKARFDQIQAEWEALAEEIMELESLS</sequence>
<proteinExistence type="inferred from homology"/>
<dbReference type="EMBL" id="CP045652">
    <property type="protein sequence ID" value="QGA26262.1"/>
    <property type="molecule type" value="Genomic_DNA"/>
</dbReference>
<dbReference type="FunFam" id="3.40.50.300:FF:000070">
    <property type="entry name" value="Putative ABC transporter ATP-binding component"/>
    <property type="match status" value="1"/>
</dbReference>
<feature type="domain" description="ABC transporter" evidence="7">
    <location>
        <begin position="2"/>
        <end position="255"/>
    </location>
</feature>
<evidence type="ECO:0000256" key="5">
    <source>
        <dbReference type="ARBA" id="ARBA00074044"/>
    </source>
</evidence>
<evidence type="ECO:0000313" key="9">
    <source>
        <dbReference type="Proteomes" id="UP000326921"/>
    </source>
</evidence>
<dbReference type="CDD" id="cd03221">
    <property type="entry name" value="ABCF_EF-3"/>
    <property type="match status" value="2"/>
</dbReference>
<accession>A0A5Q0QFC6</accession>
<evidence type="ECO:0000259" key="7">
    <source>
        <dbReference type="PROSITE" id="PS50893"/>
    </source>
</evidence>
<dbReference type="PROSITE" id="PS00211">
    <property type="entry name" value="ABC_TRANSPORTER_1"/>
    <property type="match status" value="2"/>
</dbReference>
<dbReference type="InterPro" id="IPR032781">
    <property type="entry name" value="ABC_tran_Xtn"/>
</dbReference>
<dbReference type="PROSITE" id="PS50893">
    <property type="entry name" value="ABC_TRANSPORTER_2"/>
    <property type="match status" value="2"/>
</dbReference>
<keyword evidence="3 8" id="KW-0067">ATP-binding</keyword>